<dbReference type="EMBL" id="JBDJPC010000004">
    <property type="protein sequence ID" value="KAL1505673.1"/>
    <property type="molecule type" value="Genomic_DNA"/>
</dbReference>
<protein>
    <submittedName>
        <fullName evidence="1">Uncharacterized protein</fullName>
    </submittedName>
</protein>
<organism evidence="1 2">
    <name type="scientific">Hypothenemus hampei</name>
    <name type="common">Coffee berry borer</name>
    <dbReference type="NCBI Taxonomy" id="57062"/>
    <lineage>
        <taxon>Eukaryota</taxon>
        <taxon>Metazoa</taxon>
        <taxon>Ecdysozoa</taxon>
        <taxon>Arthropoda</taxon>
        <taxon>Hexapoda</taxon>
        <taxon>Insecta</taxon>
        <taxon>Pterygota</taxon>
        <taxon>Neoptera</taxon>
        <taxon>Endopterygota</taxon>
        <taxon>Coleoptera</taxon>
        <taxon>Polyphaga</taxon>
        <taxon>Cucujiformia</taxon>
        <taxon>Curculionidae</taxon>
        <taxon>Scolytinae</taxon>
        <taxon>Hypothenemus</taxon>
    </lineage>
</organism>
<gene>
    <name evidence="1" type="ORF">ABEB36_005179</name>
</gene>
<evidence type="ECO:0000313" key="1">
    <source>
        <dbReference type="EMBL" id="KAL1505673.1"/>
    </source>
</evidence>
<dbReference type="Pfam" id="PF26019">
    <property type="entry name" value="HTH_TIMELESS"/>
    <property type="match status" value="2"/>
</dbReference>
<proteinExistence type="predicted"/>
<sequence>MLSGIRRSLEKLSNNITLNISKYNYLNYFSENNQVIEPETANEDGNEYENDADEDEEDCVRYNESNFKFVDFANRLPNPKIIKACGLGLKNFDSNSFYTNHCIVKLLHRIAFDCKMYVMVFQLSIFRTFQKVFLMKELPQYKELVKFATYIVRQFIKVAEVNKKVFMEALFWKNSKECFDIEHGYSETHGKQATQRAWSEEQEDELRTLFMEHKESQNQEDVVDWITSNLIDQSKSRRQVLKKLKELMLLIDYKGRKKSTVSKSSNSWTLDEEANLQELFEQYKETDDPLGEIMNNLENRKAKNRIVEKLLIMGLIRDKNEIRKRRNKQGRKCE</sequence>
<dbReference type="InterPro" id="IPR044998">
    <property type="entry name" value="Timeless"/>
</dbReference>
<evidence type="ECO:0000313" key="2">
    <source>
        <dbReference type="Proteomes" id="UP001566132"/>
    </source>
</evidence>
<dbReference type="PANTHER" id="PTHR22940:SF4">
    <property type="entry name" value="PROTEIN TIMELESS HOMOLOG"/>
    <property type="match status" value="1"/>
</dbReference>
<dbReference type="AlphaFoldDB" id="A0ABD1EXA8"/>
<name>A0ABD1EXA8_HYPHA</name>
<comment type="caution">
    <text evidence="1">The sequence shown here is derived from an EMBL/GenBank/DDBJ whole genome shotgun (WGS) entry which is preliminary data.</text>
</comment>
<accession>A0ABD1EXA8</accession>
<dbReference type="Proteomes" id="UP001566132">
    <property type="component" value="Unassembled WGS sequence"/>
</dbReference>
<keyword evidence="2" id="KW-1185">Reference proteome</keyword>
<reference evidence="1 2" key="1">
    <citation type="submission" date="2024-05" db="EMBL/GenBank/DDBJ databases">
        <title>Genetic variation in Jamaican populations of the coffee berry borer (Hypothenemus hampei).</title>
        <authorList>
            <person name="Errbii M."/>
            <person name="Myrie A."/>
        </authorList>
    </citation>
    <scope>NUCLEOTIDE SEQUENCE [LARGE SCALE GENOMIC DNA]</scope>
    <source>
        <strain evidence="1">JA-Hopewell-2020-01-JO</strain>
        <tissue evidence="1">Whole body</tissue>
    </source>
</reference>
<dbReference type="PANTHER" id="PTHR22940">
    <property type="entry name" value="TIMEOUT/TIMELESS-2"/>
    <property type="match status" value="1"/>
</dbReference>